<name>A0A0A8YXS4_ARUDO</name>
<reference evidence="1" key="2">
    <citation type="journal article" date="2015" name="Data Brief">
        <title>Shoot transcriptome of the giant reed, Arundo donax.</title>
        <authorList>
            <person name="Barrero R.A."/>
            <person name="Guerrero F.D."/>
            <person name="Moolhuijzen P."/>
            <person name="Goolsby J.A."/>
            <person name="Tidwell J."/>
            <person name="Bellgard S.E."/>
            <person name="Bellgard M.I."/>
        </authorList>
    </citation>
    <scope>NUCLEOTIDE SEQUENCE</scope>
    <source>
        <tissue evidence="1">Shoot tissue taken approximately 20 cm above the soil surface</tissue>
    </source>
</reference>
<evidence type="ECO:0000313" key="1">
    <source>
        <dbReference type="EMBL" id="JAD31381.1"/>
    </source>
</evidence>
<sequence length="27" mass="3198">MTLLNRMNKGEFAMSALLKLLQVWNFK</sequence>
<dbReference type="AlphaFoldDB" id="A0A0A8YXS4"/>
<organism evidence="1">
    <name type="scientific">Arundo donax</name>
    <name type="common">Giant reed</name>
    <name type="synonym">Donax arundinaceus</name>
    <dbReference type="NCBI Taxonomy" id="35708"/>
    <lineage>
        <taxon>Eukaryota</taxon>
        <taxon>Viridiplantae</taxon>
        <taxon>Streptophyta</taxon>
        <taxon>Embryophyta</taxon>
        <taxon>Tracheophyta</taxon>
        <taxon>Spermatophyta</taxon>
        <taxon>Magnoliopsida</taxon>
        <taxon>Liliopsida</taxon>
        <taxon>Poales</taxon>
        <taxon>Poaceae</taxon>
        <taxon>PACMAD clade</taxon>
        <taxon>Arundinoideae</taxon>
        <taxon>Arundineae</taxon>
        <taxon>Arundo</taxon>
    </lineage>
</organism>
<dbReference type="EMBL" id="GBRH01266514">
    <property type="protein sequence ID" value="JAD31381.1"/>
    <property type="molecule type" value="Transcribed_RNA"/>
</dbReference>
<accession>A0A0A8YXS4</accession>
<proteinExistence type="predicted"/>
<reference evidence="1" key="1">
    <citation type="submission" date="2014-09" db="EMBL/GenBank/DDBJ databases">
        <authorList>
            <person name="Magalhaes I.L.F."/>
            <person name="Oliveira U."/>
            <person name="Santos F.R."/>
            <person name="Vidigal T.H.D.A."/>
            <person name="Brescovit A.D."/>
            <person name="Santos A.J."/>
        </authorList>
    </citation>
    <scope>NUCLEOTIDE SEQUENCE</scope>
    <source>
        <tissue evidence="1">Shoot tissue taken approximately 20 cm above the soil surface</tissue>
    </source>
</reference>
<protein>
    <submittedName>
        <fullName evidence="1">Uncharacterized protein</fullName>
    </submittedName>
</protein>